<name>A0A0E9QFG8_ANGAN</name>
<keyword evidence="1" id="KW-0812">Transmembrane</keyword>
<dbReference type="EMBL" id="GBXM01093350">
    <property type="protein sequence ID" value="JAH15227.1"/>
    <property type="molecule type" value="Transcribed_RNA"/>
</dbReference>
<evidence type="ECO:0000313" key="2">
    <source>
        <dbReference type="EMBL" id="JAH15227.1"/>
    </source>
</evidence>
<proteinExistence type="predicted"/>
<feature type="transmembrane region" description="Helical" evidence="1">
    <location>
        <begin position="21"/>
        <end position="41"/>
    </location>
</feature>
<evidence type="ECO:0000256" key="1">
    <source>
        <dbReference type="SAM" id="Phobius"/>
    </source>
</evidence>
<accession>A0A0E9QFG8</accession>
<keyword evidence="1" id="KW-1133">Transmembrane helix</keyword>
<reference evidence="2" key="2">
    <citation type="journal article" date="2015" name="Fish Shellfish Immunol.">
        <title>Early steps in the European eel (Anguilla anguilla)-Vibrio vulnificus interaction in the gills: Role of the RtxA13 toxin.</title>
        <authorList>
            <person name="Callol A."/>
            <person name="Pajuelo D."/>
            <person name="Ebbesson L."/>
            <person name="Teles M."/>
            <person name="MacKenzie S."/>
            <person name="Amaro C."/>
        </authorList>
    </citation>
    <scope>NUCLEOTIDE SEQUENCE</scope>
</reference>
<protein>
    <submittedName>
        <fullName evidence="2">Uncharacterized protein</fullName>
    </submittedName>
</protein>
<organism evidence="2">
    <name type="scientific">Anguilla anguilla</name>
    <name type="common">European freshwater eel</name>
    <name type="synonym">Muraena anguilla</name>
    <dbReference type="NCBI Taxonomy" id="7936"/>
    <lineage>
        <taxon>Eukaryota</taxon>
        <taxon>Metazoa</taxon>
        <taxon>Chordata</taxon>
        <taxon>Craniata</taxon>
        <taxon>Vertebrata</taxon>
        <taxon>Euteleostomi</taxon>
        <taxon>Actinopterygii</taxon>
        <taxon>Neopterygii</taxon>
        <taxon>Teleostei</taxon>
        <taxon>Anguilliformes</taxon>
        <taxon>Anguillidae</taxon>
        <taxon>Anguilla</taxon>
    </lineage>
</organism>
<sequence length="47" mass="5528">MYFSNVNTDLQFLKQKSRAQGYLLAEFSAVLGQLIILRIWYLSIFNI</sequence>
<dbReference type="AlphaFoldDB" id="A0A0E9QFG8"/>
<keyword evidence="1" id="KW-0472">Membrane</keyword>
<reference evidence="2" key="1">
    <citation type="submission" date="2014-11" db="EMBL/GenBank/DDBJ databases">
        <authorList>
            <person name="Amaro Gonzalez C."/>
        </authorList>
    </citation>
    <scope>NUCLEOTIDE SEQUENCE</scope>
</reference>